<feature type="transmembrane region" description="Helical" evidence="1">
    <location>
        <begin position="29"/>
        <end position="50"/>
    </location>
</feature>
<keyword evidence="1" id="KW-1133">Transmembrane helix</keyword>
<dbReference type="EMBL" id="ML210227">
    <property type="protein sequence ID" value="TFK23019.1"/>
    <property type="molecule type" value="Genomic_DNA"/>
</dbReference>
<reference evidence="3 4" key="1">
    <citation type="journal article" date="2019" name="Nat. Ecol. Evol.">
        <title>Megaphylogeny resolves global patterns of mushroom evolution.</title>
        <authorList>
            <person name="Varga T."/>
            <person name="Krizsan K."/>
            <person name="Foldi C."/>
            <person name="Dima B."/>
            <person name="Sanchez-Garcia M."/>
            <person name="Sanchez-Ramirez S."/>
            <person name="Szollosi G.J."/>
            <person name="Szarkandi J.G."/>
            <person name="Papp V."/>
            <person name="Albert L."/>
            <person name="Andreopoulos W."/>
            <person name="Angelini C."/>
            <person name="Antonin V."/>
            <person name="Barry K.W."/>
            <person name="Bougher N.L."/>
            <person name="Buchanan P."/>
            <person name="Buyck B."/>
            <person name="Bense V."/>
            <person name="Catcheside P."/>
            <person name="Chovatia M."/>
            <person name="Cooper J."/>
            <person name="Damon W."/>
            <person name="Desjardin D."/>
            <person name="Finy P."/>
            <person name="Geml J."/>
            <person name="Haridas S."/>
            <person name="Hughes K."/>
            <person name="Justo A."/>
            <person name="Karasinski D."/>
            <person name="Kautmanova I."/>
            <person name="Kiss B."/>
            <person name="Kocsube S."/>
            <person name="Kotiranta H."/>
            <person name="LaButti K.M."/>
            <person name="Lechner B.E."/>
            <person name="Liimatainen K."/>
            <person name="Lipzen A."/>
            <person name="Lukacs Z."/>
            <person name="Mihaltcheva S."/>
            <person name="Morgado L.N."/>
            <person name="Niskanen T."/>
            <person name="Noordeloos M.E."/>
            <person name="Ohm R.A."/>
            <person name="Ortiz-Santana B."/>
            <person name="Ovrebo C."/>
            <person name="Racz N."/>
            <person name="Riley R."/>
            <person name="Savchenko A."/>
            <person name="Shiryaev A."/>
            <person name="Soop K."/>
            <person name="Spirin V."/>
            <person name="Szebenyi C."/>
            <person name="Tomsovsky M."/>
            <person name="Tulloss R.E."/>
            <person name="Uehling J."/>
            <person name="Grigoriev I.V."/>
            <person name="Vagvolgyi C."/>
            <person name="Papp T."/>
            <person name="Martin F.M."/>
            <person name="Miettinen O."/>
            <person name="Hibbett D.S."/>
            <person name="Nagy L.G."/>
        </authorList>
    </citation>
    <scope>NUCLEOTIDE SEQUENCE [LARGE SCALE GENOMIC DNA]</scope>
    <source>
        <strain evidence="3 4">CBS 121175</strain>
    </source>
</reference>
<evidence type="ECO:0000256" key="1">
    <source>
        <dbReference type="SAM" id="Phobius"/>
    </source>
</evidence>
<feature type="non-terminal residue" evidence="3">
    <location>
        <position position="1"/>
    </location>
</feature>
<feature type="transmembrane region" description="Helical" evidence="1">
    <location>
        <begin position="82"/>
        <end position="102"/>
    </location>
</feature>
<feature type="domain" description="DUF6533" evidence="2">
    <location>
        <begin position="1"/>
        <end position="40"/>
    </location>
</feature>
<evidence type="ECO:0000259" key="2">
    <source>
        <dbReference type="Pfam" id="PF20151"/>
    </source>
</evidence>
<dbReference type="InterPro" id="IPR045340">
    <property type="entry name" value="DUF6533"/>
</dbReference>
<feature type="transmembrane region" description="Helical" evidence="1">
    <location>
        <begin position="128"/>
        <end position="150"/>
    </location>
</feature>
<dbReference type="Proteomes" id="UP000307440">
    <property type="component" value="Unassembled WGS sequence"/>
</dbReference>
<sequence>VMVFYDMALTSGQEIQVIWMAPKYNYMTILWALNQYLTPIGYIIIIIIILHPVPETLKIITAFVIGVIFIIRIHTLYGKKKLITGVVCGLLAVQLAVKTWAFTDGTRLVLPGGLVGCILTGKHGFRMAFTWIGELFFDTVIFAMTLWRAISYYRLQKRNPKSLFTLIGRDGVVYFGVIFAANVMNVSFYLAAQPDLKAVNASFSTL</sequence>
<proteinExistence type="predicted"/>
<accession>A0A5C3KR07</accession>
<dbReference type="AlphaFoldDB" id="A0A5C3KR07"/>
<gene>
    <name evidence="3" type="ORF">FA15DRAFT_595049</name>
</gene>
<dbReference type="Pfam" id="PF20151">
    <property type="entry name" value="DUF6533"/>
    <property type="match status" value="1"/>
</dbReference>
<keyword evidence="1" id="KW-0472">Membrane</keyword>
<dbReference type="OrthoDB" id="3242376at2759"/>
<keyword evidence="4" id="KW-1185">Reference proteome</keyword>
<organism evidence="3 4">
    <name type="scientific">Coprinopsis marcescibilis</name>
    <name type="common">Agaric fungus</name>
    <name type="synonym">Psathyrella marcescibilis</name>
    <dbReference type="NCBI Taxonomy" id="230819"/>
    <lineage>
        <taxon>Eukaryota</taxon>
        <taxon>Fungi</taxon>
        <taxon>Dikarya</taxon>
        <taxon>Basidiomycota</taxon>
        <taxon>Agaricomycotina</taxon>
        <taxon>Agaricomycetes</taxon>
        <taxon>Agaricomycetidae</taxon>
        <taxon>Agaricales</taxon>
        <taxon>Agaricineae</taxon>
        <taxon>Psathyrellaceae</taxon>
        <taxon>Coprinopsis</taxon>
    </lineage>
</organism>
<name>A0A5C3KR07_COPMA</name>
<protein>
    <recommendedName>
        <fullName evidence="2">DUF6533 domain-containing protein</fullName>
    </recommendedName>
</protein>
<evidence type="ECO:0000313" key="3">
    <source>
        <dbReference type="EMBL" id="TFK23019.1"/>
    </source>
</evidence>
<feature type="transmembrane region" description="Helical" evidence="1">
    <location>
        <begin position="171"/>
        <end position="192"/>
    </location>
</feature>
<dbReference type="STRING" id="230819.A0A5C3KR07"/>
<evidence type="ECO:0000313" key="4">
    <source>
        <dbReference type="Proteomes" id="UP000307440"/>
    </source>
</evidence>
<keyword evidence="1" id="KW-0812">Transmembrane</keyword>
<feature type="transmembrane region" description="Helical" evidence="1">
    <location>
        <begin position="56"/>
        <end position="75"/>
    </location>
</feature>